<comment type="caution">
    <text evidence="1">The sequence shown here is derived from an EMBL/GenBank/DDBJ whole genome shotgun (WGS) entry which is preliminary data.</text>
</comment>
<gene>
    <name evidence="1" type="ORF">ABVC42_13995</name>
</gene>
<evidence type="ECO:0000313" key="1">
    <source>
        <dbReference type="EMBL" id="MES5150943.1"/>
    </source>
</evidence>
<organism evidence="1 2">
    <name type="scientific">Lactobacillus crispatus</name>
    <dbReference type="NCBI Taxonomy" id="47770"/>
    <lineage>
        <taxon>Bacteria</taxon>
        <taxon>Bacillati</taxon>
        <taxon>Bacillota</taxon>
        <taxon>Bacilli</taxon>
        <taxon>Lactobacillales</taxon>
        <taxon>Lactobacillaceae</taxon>
        <taxon>Lactobacillus</taxon>
    </lineage>
</organism>
<dbReference type="Proteomes" id="UP001434419">
    <property type="component" value="Unassembled WGS sequence"/>
</dbReference>
<reference evidence="1" key="1">
    <citation type="submission" date="2024-06" db="EMBL/GenBank/DDBJ databases">
        <title>Vaginal Lactobacillus fatty acid response mechanisms reveal a metabolite-targeted strategy for bacterial vaginosis treatment.</title>
        <authorList>
            <person name="Zhu M."/>
            <person name="Blainey P.C."/>
            <person name="Bloom S.M."/>
            <person name="Kwon D.S."/>
        </authorList>
    </citation>
    <scope>NUCLEOTIDE SEQUENCE</scope>
    <source>
        <strain evidence="1">194_F1_1</strain>
    </source>
</reference>
<name>A0ABV2BCI9_9LACO</name>
<sequence>MITGKRSKNSKRPTDETIITDHSIITNSARNNKKLMNDSNIFDRANKIVKNKLKSETKSSLKLPLHKVENERKVVQNTKTNFNLSEKKQKNKATKIRVNSLPTLPSVGQGNCELTRKSIHYDF</sequence>
<proteinExistence type="predicted"/>
<protein>
    <submittedName>
        <fullName evidence="1">Uncharacterized protein</fullName>
    </submittedName>
</protein>
<accession>A0ABV2BCI9</accession>
<keyword evidence="2" id="KW-1185">Reference proteome</keyword>
<dbReference type="RefSeq" id="WP_133476504.1">
    <property type="nucleotide sequence ID" value="NZ_JBETVU010000013.1"/>
</dbReference>
<evidence type="ECO:0000313" key="2">
    <source>
        <dbReference type="Proteomes" id="UP001434419"/>
    </source>
</evidence>
<dbReference type="EMBL" id="JBETVU010000013">
    <property type="protein sequence ID" value="MES5150943.1"/>
    <property type="molecule type" value="Genomic_DNA"/>
</dbReference>